<evidence type="ECO:0000256" key="1">
    <source>
        <dbReference type="SAM" id="MobiDB-lite"/>
    </source>
</evidence>
<dbReference type="Proteomes" id="UP000549009">
    <property type="component" value="Unassembled WGS sequence"/>
</dbReference>
<organism evidence="2 3">
    <name type="scientific">Streptomyces spectabilis</name>
    <dbReference type="NCBI Taxonomy" id="68270"/>
    <lineage>
        <taxon>Bacteria</taxon>
        <taxon>Bacillati</taxon>
        <taxon>Actinomycetota</taxon>
        <taxon>Actinomycetes</taxon>
        <taxon>Kitasatosporales</taxon>
        <taxon>Streptomycetaceae</taxon>
        <taxon>Streptomyces</taxon>
    </lineage>
</organism>
<name>A0A7W8B053_STRST</name>
<keyword evidence="3" id="KW-1185">Reference proteome</keyword>
<evidence type="ECO:0000313" key="3">
    <source>
        <dbReference type="Proteomes" id="UP000549009"/>
    </source>
</evidence>
<feature type="region of interest" description="Disordered" evidence="1">
    <location>
        <begin position="74"/>
        <end position="94"/>
    </location>
</feature>
<accession>A0A7W8B053</accession>
<evidence type="ECO:0000313" key="2">
    <source>
        <dbReference type="EMBL" id="MBB5107889.1"/>
    </source>
</evidence>
<proteinExistence type="predicted"/>
<dbReference type="EMBL" id="JACHJD010000016">
    <property type="protein sequence ID" value="MBB5107889.1"/>
    <property type="molecule type" value="Genomic_DNA"/>
</dbReference>
<comment type="caution">
    <text evidence="2">The sequence shown here is derived from an EMBL/GenBank/DDBJ whole genome shotgun (WGS) entry which is preliminary data.</text>
</comment>
<sequence>MKAGLDERIEFGELRVQVQHASRDPGHHVHGQLLSGQCGVLGFRRLDDGPGEWGRAPGGQAFSAIKRRQAHCRTGGPRAHRSLPGGTSADWPALWRTPSAPDARVPTGPRWSVPASVPGHSRQALELARPRQLRSLILKRRDSMAAARLGIAGRAPRSARRLKSSAHDGGPGAGGLRVPLSGTRVAWVSSVSQRCLRHIRTCCRCVAGAQGCLETSSCLHTFKGASWNRCSVCHWSVPR</sequence>
<feature type="region of interest" description="Disordered" evidence="1">
    <location>
        <begin position="154"/>
        <end position="177"/>
    </location>
</feature>
<dbReference type="AlphaFoldDB" id="A0A7W8B053"/>
<gene>
    <name evidence="2" type="ORF">FHS40_007010</name>
</gene>
<reference evidence="2 3" key="1">
    <citation type="submission" date="2020-08" db="EMBL/GenBank/DDBJ databases">
        <title>Genomic Encyclopedia of Type Strains, Phase III (KMG-III): the genomes of soil and plant-associated and newly described type strains.</title>
        <authorList>
            <person name="Whitman W."/>
        </authorList>
    </citation>
    <scope>NUCLEOTIDE SEQUENCE [LARGE SCALE GENOMIC DNA]</scope>
    <source>
        <strain evidence="2 3">CECT 3146</strain>
    </source>
</reference>
<protein>
    <submittedName>
        <fullName evidence="2">Uncharacterized protein</fullName>
    </submittedName>
</protein>